<comment type="caution">
    <text evidence="1">The sequence shown here is derived from an EMBL/GenBank/DDBJ whole genome shotgun (WGS) entry which is preliminary data.</text>
</comment>
<evidence type="ECO:0000313" key="1">
    <source>
        <dbReference type="EMBL" id="OBZ84500.1"/>
    </source>
</evidence>
<evidence type="ECO:0008006" key="3">
    <source>
        <dbReference type="Google" id="ProtNLM"/>
    </source>
</evidence>
<accession>A0A1C7N5Y0</accession>
<keyword evidence="2" id="KW-1185">Reference proteome</keyword>
<name>A0A1C7N5Y0_9FUNG</name>
<gene>
    <name evidence="1" type="ORF">A0J61_07442</name>
</gene>
<dbReference type="AlphaFoldDB" id="A0A1C7N5Y0"/>
<dbReference type="InterPro" id="IPR037197">
    <property type="entry name" value="WWE_dom_sf"/>
</dbReference>
<protein>
    <recommendedName>
        <fullName evidence="3">WWE domain-containing protein</fullName>
    </recommendedName>
</protein>
<dbReference type="Proteomes" id="UP000093000">
    <property type="component" value="Unassembled WGS sequence"/>
</dbReference>
<proteinExistence type="predicted"/>
<sequence length="77" mass="9170">MHQNRLSFISNHQLTSPHAMITEPIDPPTDHPQEITWLFFRDNKWIPFQSNNHYKIEQAFTLGGIYVDIKEYTRISN</sequence>
<dbReference type="InParanoid" id="A0A1C7N5Y0"/>
<dbReference type="SUPFAM" id="SSF117839">
    <property type="entry name" value="WWE domain"/>
    <property type="match status" value="1"/>
</dbReference>
<evidence type="ECO:0000313" key="2">
    <source>
        <dbReference type="Proteomes" id="UP000093000"/>
    </source>
</evidence>
<reference evidence="1 2" key="1">
    <citation type="submission" date="2016-03" db="EMBL/GenBank/DDBJ databases">
        <title>Choanephora cucurbitarum.</title>
        <authorList>
            <person name="Min B."/>
            <person name="Park H."/>
            <person name="Park J.-H."/>
            <person name="Shin H.-D."/>
            <person name="Choi I.-G."/>
        </authorList>
    </citation>
    <scope>NUCLEOTIDE SEQUENCE [LARGE SCALE GENOMIC DNA]</scope>
    <source>
        <strain evidence="1 2">KUS-F28377</strain>
    </source>
</reference>
<organism evidence="1 2">
    <name type="scientific">Choanephora cucurbitarum</name>
    <dbReference type="NCBI Taxonomy" id="101091"/>
    <lineage>
        <taxon>Eukaryota</taxon>
        <taxon>Fungi</taxon>
        <taxon>Fungi incertae sedis</taxon>
        <taxon>Mucoromycota</taxon>
        <taxon>Mucoromycotina</taxon>
        <taxon>Mucoromycetes</taxon>
        <taxon>Mucorales</taxon>
        <taxon>Mucorineae</taxon>
        <taxon>Choanephoraceae</taxon>
        <taxon>Choanephoroideae</taxon>
        <taxon>Choanephora</taxon>
    </lineage>
</organism>
<dbReference type="OrthoDB" id="2257093at2759"/>
<dbReference type="EMBL" id="LUGH01000502">
    <property type="protein sequence ID" value="OBZ84500.1"/>
    <property type="molecule type" value="Genomic_DNA"/>
</dbReference>